<dbReference type="InterPro" id="IPR029000">
    <property type="entry name" value="Cyclophilin-like_dom_sf"/>
</dbReference>
<keyword evidence="3" id="KW-0067">ATP-binding</keyword>
<proteinExistence type="predicted"/>
<dbReference type="Gene3D" id="3.30.1360.40">
    <property type="match status" value="1"/>
</dbReference>
<dbReference type="SMART" id="SM00796">
    <property type="entry name" value="AHS1"/>
    <property type="match status" value="1"/>
</dbReference>
<evidence type="ECO:0000259" key="4">
    <source>
        <dbReference type="SMART" id="SM00796"/>
    </source>
</evidence>
<organism evidence="5 6">
    <name type="scientific">Allocatelliglobosispora scoriae</name>
    <dbReference type="NCBI Taxonomy" id="643052"/>
    <lineage>
        <taxon>Bacteria</taxon>
        <taxon>Bacillati</taxon>
        <taxon>Actinomycetota</taxon>
        <taxon>Actinomycetes</taxon>
        <taxon>Micromonosporales</taxon>
        <taxon>Micromonosporaceae</taxon>
        <taxon>Allocatelliglobosispora</taxon>
    </lineage>
</organism>
<keyword evidence="6" id="KW-1185">Reference proteome</keyword>
<reference evidence="5 6" key="1">
    <citation type="submission" date="2020-08" db="EMBL/GenBank/DDBJ databases">
        <title>Sequencing the genomes of 1000 actinobacteria strains.</title>
        <authorList>
            <person name="Klenk H.-P."/>
        </authorList>
    </citation>
    <scope>NUCLEOTIDE SEQUENCE [LARGE SCALE GENOMIC DNA]</scope>
    <source>
        <strain evidence="5 6">DSM 45362</strain>
    </source>
</reference>
<dbReference type="PANTHER" id="PTHR34698">
    <property type="entry name" value="5-OXOPROLINASE SUBUNIT B"/>
    <property type="match status" value="1"/>
</dbReference>
<dbReference type="PANTHER" id="PTHR34698:SF2">
    <property type="entry name" value="5-OXOPROLINASE SUBUNIT B"/>
    <property type="match status" value="1"/>
</dbReference>
<keyword evidence="1" id="KW-0547">Nucleotide-binding</keyword>
<dbReference type="Proteomes" id="UP000587527">
    <property type="component" value="Unassembled WGS sequence"/>
</dbReference>
<comment type="caution">
    <text evidence="5">The sequence shown here is derived from an EMBL/GenBank/DDBJ whole genome shotgun (WGS) entry which is preliminary data.</text>
</comment>
<sequence>MVNIRRAGTDALLLEVDAPHTWFAAIDAARARGEIECRELVPGAQTLLIIGVDPDDPVLGALIDSTAKALTCPFVSSVEETAVLPLEIAVRWDGPDLDEVGTVWGCDPIAVMRETVFTVAFGGFAPGFAYLTGLAEKWHLARRPTPRASVPVGSVAVAGAYAGIYPRSTPGGWHLLGSTDAVLFDVERQPPALLLPGMTVRMIDA</sequence>
<gene>
    <name evidence="5" type="ORF">F4553_004486</name>
</gene>
<evidence type="ECO:0000256" key="3">
    <source>
        <dbReference type="ARBA" id="ARBA00022840"/>
    </source>
</evidence>
<evidence type="ECO:0000313" key="5">
    <source>
        <dbReference type="EMBL" id="MBB5871107.1"/>
    </source>
</evidence>
<evidence type="ECO:0000256" key="2">
    <source>
        <dbReference type="ARBA" id="ARBA00022801"/>
    </source>
</evidence>
<accession>A0A841BPV8</accession>
<dbReference type="GO" id="GO:0005524">
    <property type="term" value="F:ATP binding"/>
    <property type="evidence" value="ECO:0007669"/>
    <property type="project" value="UniProtKB-KW"/>
</dbReference>
<dbReference type="GO" id="GO:0016787">
    <property type="term" value="F:hydrolase activity"/>
    <property type="evidence" value="ECO:0007669"/>
    <property type="project" value="UniProtKB-KW"/>
</dbReference>
<dbReference type="RefSeq" id="WP_312875308.1">
    <property type="nucleotide sequence ID" value="NZ_JACHMN010000002.1"/>
</dbReference>
<dbReference type="EMBL" id="JACHMN010000002">
    <property type="protein sequence ID" value="MBB5871107.1"/>
    <property type="molecule type" value="Genomic_DNA"/>
</dbReference>
<dbReference type="InterPro" id="IPR003833">
    <property type="entry name" value="CT_C_D"/>
</dbReference>
<protein>
    <submittedName>
        <fullName evidence="5">KipI family sensor histidine kinase inhibitor</fullName>
    </submittedName>
</protein>
<dbReference type="Gene3D" id="2.40.100.10">
    <property type="entry name" value="Cyclophilin-like"/>
    <property type="match status" value="1"/>
</dbReference>
<keyword evidence="2" id="KW-0378">Hydrolase</keyword>
<name>A0A841BPV8_9ACTN</name>
<evidence type="ECO:0000256" key="1">
    <source>
        <dbReference type="ARBA" id="ARBA00022741"/>
    </source>
</evidence>
<dbReference type="Pfam" id="PF02682">
    <property type="entry name" value="CT_C_D"/>
    <property type="match status" value="1"/>
</dbReference>
<dbReference type="SUPFAM" id="SSF50891">
    <property type="entry name" value="Cyclophilin-like"/>
    <property type="match status" value="1"/>
</dbReference>
<dbReference type="AlphaFoldDB" id="A0A841BPV8"/>
<feature type="domain" description="Carboxyltransferase" evidence="4">
    <location>
        <begin position="2"/>
        <end position="194"/>
    </location>
</feature>
<evidence type="ECO:0000313" key="6">
    <source>
        <dbReference type="Proteomes" id="UP000587527"/>
    </source>
</evidence>
<dbReference type="InterPro" id="IPR010016">
    <property type="entry name" value="PxpB"/>
</dbReference>